<accession>A0A0R3AKD9</accession>
<sequence>MTTTQMTATHAIAITLGGEHRTVKDRAEIILSNLEESGAVIKAPHLGGFRWTLTSPHPSFPGDVVAEHGFYLNASQARYETLLVSPAIGLMLAAVVRKPGHMAKVVALTAT</sequence>
<name>A0A0R3AKD9_9PSED</name>
<gene>
    <name evidence="1" type="ORF">TX23_04365</name>
</gene>
<dbReference type="PATRIC" id="fig|1615673.3.peg.1857"/>
<reference evidence="1 2" key="1">
    <citation type="submission" date="2015-02" db="EMBL/GenBank/DDBJ databases">
        <title>Two Pseudomonas sp. nov., isolated from raw milk.</title>
        <authorList>
            <person name="Wenning M."/>
            <person name="von Neubeck M."/>
            <person name="Huptas C."/>
            <person name="Scherer S."/>
        </authorList>
    </citation>
    <scope>NUCLEOTIDE SEQUENCE [LARGE SCALE GENOMIC DNA]</scope>
    <source>
        <strain evidence="1 2">DSM 29164</strain>
    </source>
</reference>
<dbReference type="RefSeq" id="WP_057701174.1">
    <property type="nucleotide sequence ID" value="NZ_JAUKOF010000012.1"/>
</dbReference>
<protein>
    <submittedName>
        <fullName evidence="1">Uncharacterized protein</fullName>
    </submittedName>
</protein>
<proteinExistence type="predicted"/>
<evidence type="ECO:0000313" key="1">
    <source>
        <dbReference type="EMBL" id="KRP73664.1"/>
    </source>
</evidence>
<dbReference type="OrthoDB" id="9869434at2"/>
<dbReference type="AlphaFoldDB" id="A0A0R3AKD9"/>
<comment type="caution">
    <text evidence="1">The sequence shown here is derived from an EMBL/GenBank/DDBJ whole genome shotgun (WGS) entry which is preliminary data.</text>
</comment>
<organism evidence="1 2">
    <name type="scientific">Pseudomonas paralactis</name>
    <dbReference type="NCBI Taxonomy" id="1615673"/>
    <lineage>
        <taxon>Bacteria</taxon>
        <taxon>Pseudomonadati</taxon>
        <taxon>Pseudomonadota</taxon>
        <taxon>Gammaproteobacteria</taxon>
        <taxon>Pseudomonadales</taxon>
        <taxon>Pseudomonadaceae</taxon>
        <taxon>Pseudomonas</taxon>
    </lineage>
</organism>
<dbReference type="Proteomes" id="UP000050852">
    <property type="component" value="Unassembled WGS sequence"/>
</dbReference>
<dbReference type="EMBL" id="JYLN01000002">
    <property type="protein sequence ID" value="KRP73664.1"/>
    <property type="molecule type" value="Genomic_DNA"/>
</dbReference>
<evidence type="ECO:0000313" key="2">
    <source>
        <dbReference type="Proteomes" id="UP000050852"/>
    </source>
</evidence>